<reference evidence="8 9" key="1">
    <citation type="submission" date="2018-10" db="EMBL/GenBank/DDBJ databases">
        <title>Co-occurring genomic capacity for anaerobic methane metabolism and dissimilatory sulfite reduction discovered in the Korarchaeota.</title>
        <authorList>
            <person name="Mckay L.J."/>
            <person name="Dlakic M."/>
            <person name="Fields M.W."/>
            <person name="Delmont T.O."/>
            <person name="Eren A.M."/>
            <person name="Jay Z.J."/>
            <person name="Klingelsmith K.B."/>
            <person name="Rusch D.B."/>
            <person name="Inskeep W.P."/>
        </authorList>
    </citation>
    <scope>NUCLEOTIDE SEQUENCE [LARGE SCALE GENOMIC DNA]</scope>
    <source>
        <strain evidence="8 9">MDKW</strain>
    </source>
</reference>
<feature type="binding site" evidence="6">
    <location>
        <position position="139"/>
    </location>
    <ligand>
        <name>Ca(2+)</name>
        <dbReference type="ChEBI" id="CHEBI:29108"/>
    </ligand>
</feature>
<dbReference type="Proteomes" id="UP000277582">
    <property type="component" value="Unassembled WGS sequence"/>
</dbReference>
<dbReference type="InterPro" id="IPR002804">
    <property type="entry name" value="Archease"/>
</dbReference>
<gene>
    <name evidence="8" type="ORF">D6D85_04790</name>
</gene>
<proteinExistence type="inferred from homology"/>
<dbReference type="AlphaFoldDB" id="A0A3R9PKZ4"/>
<keyword evidence="3 6" id="KW-0479">Metal-binding</keyword>
<evidence type="ECO:0000256" key="2">
    <source>
        <dbReference type="ARBA" id="ARBA00022694"/>
    </source>
</evidence>
<keyword evidence="4 6" id="KW-0106">Calcium</keyword>
<dbReference type="Gene3D" id="3.55.10.10">
    <property type="entry name" value="Archease domain"/>
    <property type="match status" value="1"/>
</dbReference>
<dbReference type="InterPro" id="IPR036820">
    <property type="entry name" value="Archease_dom_sf"/>
</dbReference>
<dbReference type="GO" id="GO:0005509">
    <property type="term" value="F:calcium ion binding"/>
    <property type="evidence" value="ECO:0007669"/>
    <property type="project" value="UniProtKB-UniRule"/>
</dbReference>
<dbReference type="Pfam" id="PF01951">
    <property type="entry name" value="Archease"/>
    <property type="match status" value="1"/>
</dbReference>
<dbReference type="InterPro" id="IPR022952">
    <property type="entry name" value="Archease_arc"/>
</dbReference>
<accession>A0A3R9PKZ4</accession>
<organism evidence="8 9">
    <name type="scientific">Candidatus Methanodesulfokora washburnensis</name>
    <dbReference type="NCBI Taxonomy" id="2478471"/>
    <lineage>
        <taxon>Archaea</taxon>
        <taxon>Thermoproteota</taxon>
        <taxon>Candidatus Korarchaeia</taxon>
        <taxon>Candidatus Korarchaeia incertae sedis</taxon>
        <taxon>Candidatus Methanodesulfokora</taxon>
    </lineage>
</organism>
<dbReference type="NCBIfam" id="NF001617">
    <property type="entry name" value="PRK00407.1"/>
    <property type="match status" value="1"/>
</dbReference>
<evidence type="ECO:0000259" key="7">
    <source>
        <dbReference type="Pfam" id="PF01951"/>
    </source>
</evidence>
<keyword evidence="2 6" id="KW-0819">tRNA processing</keyword>
<dbReference type="SUPFAM" id="SSF69819">
    <property type="entry name" value="MTH1598-like"/>
    <property type="match status" value="1"/>
</dbReference>
<dbReference type="EMBL" id="RCOS01000062">
    <property type="protein sequence ID" value="RSN76270.1"/>
    <property type="molecule type" value="Genomic_DNA"/>
</dbReference>
<sequence>MEYEYLDVEGDIGFVARGKSLEDLFRAASLAMYNAMVDVSRVGKSIYKEIEVSANELDILLHHWLEELLFITDTEGLVFSSFDVEICKNGEFKAKGRAYGEKLNPDLHEIRTAVKAVTYHNLELKPEDDGWKAVVILDV</sequence>
<evidence type="ECO:0000256" key="6">
    <source>
        <dbReference type="HAMAP-Rule" id="MF_01222"/>
    </source>
</evidence>
<evidence type="ECO:0000256" key="4">
    <source>
        <dbReference type="ARBA" id="ARBA00022837"/>
    </source>
</evidence>
<feature type="binding site" evidence="6">
    <location>
        <position position="11"/>
    </location>
    <ligand>
        <name>Ca(2+)</name>
        <dbReference type="ChEBI" id="CHEBI:29108"/>
    </ligand>
</feature>
<comment type="similarity">
    <text evidence="1 6">Belongs to the archease family.</text>
</comment>
<evidence type="ECO:0000256" key="3">
    <source>
        <dbReference type="ARBA" id="ARBA00022723"/>
    </source>
</evidence>
<comment type="caution">
    <text evidence="8">The sequence shown here is derived from an EMBL/GenBank/DDBJ whole genome shotgun (WGS) entry which is preliminary data.</text>
</comment>
<feature type="binding site" evidence="6">
    <location>
        <position position="138"/>
    </location>
    <ligand>
        <name>Ca(2+)</name>
        <dbReference type="ChEBI" id="CHEBI:29108"/>
    </ligand>
</feature>
<dbReference type="InterPro" id="IPR023572">
    <property type="entry name" value="Archease_dom"/>
</dbReference>
<comment type="function">
    <text evidence="5 6">Activates the tRNA-splicing ligase complex by facilitating the enzymatic turnover of catalytic subunit RtcB. Acts by promoting the guanylylation of RtcB, a key intermediate step in tRNA ligation. Can also alter the NTP specificity of RtcB such that ATP, dGTP or ITP is used efficiently.</text>
</comment>
<dbReference type="PANTHER" id="PTHR12682">
    <property type="entry name" value="ARCHEASE"/>
    <property type="match status" value="1"/>
</dbReference>
<name>A0A3R9PKZ4_9CREN</name>
<dbReference type="HAMAP" id="MF_01222">
    <property type="entry name" value="Archease_arch"/>
    <property type="match status" value="1"/>
</dbReference>
<dbReference type="OrthoDB" id="8831at2157"/>
<keyword evidence="9" id="KW-1185">Reference proteome</keyword>
<evidence type="ECO:0000256" key="1">
    <source>
        <dbReference type="ARBA" id="ARBA00007963"/>
    </source>
</evidence>
<dbReference type="GO" id="GO:0006388">
    <property type="term" value="P:tRNA splicing, via endonucleolytic cleavage and ligation"/>
    <property type="evidence" value="ECO:0007669"/>
    <property type="project" value="UniProtKB-UniRule"/>
</dbReference>
<dbReference type="RefSeq" id="WP_125670893.1">
    <property type="nucleotide sequence ID" value="NZ_RCOS01000062.1"/>
</dbReference>
<feature type="domain" description="Archease" evidence="7">
    <location>
        <begin position="3"/>
        <end position="139"/>
    </location>
</feature>
<evidence type="ECO:0000313" key="9">
    <source>
        <dbReference type="Proteomes" id="UP000277582"/>
    </source>
</evidence>
<dbReference type="PANTHER" id="PTHR12682:SF11">
    <property type="entry name" value="PROTEIN ARCHEASE"/>
    <property type="match status" value="1"/>
</dbReference>
<protein>
    <recommendedName>
        <fullName evidence="6">Protein archease</fullName>
    </recommendedName>
</protein>
<evidence type="ECO:0000256" key="5">
    <source>
        <dbReference type="ARBA" id="ARBA00024970"/>
    </source>
</evidence>
<evidence type="ECO:0000313" key="8">
    <source>
        <dbReference type="EMBL" id="RSN76270.1"/>
    </source>
</evidence>